<evidence type="ECO:0000256" key="1">
    <source>
        <dbReference type="ARBA" id="ARBA00004141"/>
    </source>
</evidence>
<dbReference type="PANTHER" id="PTHR43840:SF15">
    <property type="entry name" value="MITOCHONDRIAL METAL TRANSPORTER 1-RELATED"/>
    <property type="match status" value="1"/>
</dbReference>
<dbReference type="InterPro" id="IPR058533">
    <property type="entry name" value="Cation_efflux_TM"/>
</dbReference>
<comment type="caution">
    <text evidence="10">The sequence shown here is derived from an EMBL/GenBank/DDBJ whole genome shotgun (WGS) entry which is preliminary data.</text>
</comment>
<dbReference type="InterPro" id="IPR050291">
    <property type="entry name" value="CDF_Transporter"/>
</dbReference>
<dbReference type="GO" id="GO:0016020">
    <property type="term" value="C:membrane"/>
    <property type="evidence" value="ECO:0007669"/>
    <property type="project" value="UniProtKB-SubCell"/>
</dbReference>
<dbReference type="SUPFAM" id="SSF160240">
    <property type="entry name" value="Cation efflux protein cytoplasmic domain-like"/>
    <property type="match status" value="1"/>
</dbReference>
<dbReference type="Pfam" id="PF01545">
    <property type="entry name" value="Cation_efflux"/>
    <property type="match status" value="1"/>
</dbReference>
<dbReference type="PANTHER" id="PTHR43840">
    <property type="entry name" value="MITOCHONDRIAL METAL TRANSPORTER 1-RELATED"/>
    <property type="match status" value="1"/>
</dbReference>
<gene>
    <name evidence="10" type="ORF">ENS15_04835</name>
</gene>
<sequence length="296" mass="33277">MENKKRMDEGIKVTVIGLLINVILTSLKIIFGIVGRSRALVADGFHSLSDFITDIVVIFGLKFSSKPVDESHDYGHGKIETFATFIVGIFLILVGIYIFYSSATTIFLIYKGKEVKQPEFVTFIFAFLSIIVKEGLYRYTVFVADKIKSQSIKANAWHHRSDAFSSIATSIGIGLAVFNKNLIIFDPISAMIVTIFIVRVGVDIVRDSFDELTEKSLSSKEEEEILKVIEGVDGVINPHSIQTRKVGNYIAIDLHIEVDKSISVEEAHRITEKVEEEMTKKYGENYYINIHIEPNS</sequence>
<accession>A0A7C3N5W0</accession>
<evidence type="ECO:0000256" key="5">
    <source>
        <dbReference type="ARBA" id="ARBA00022989"/>
    </source>
</evidence>
<feature type="transmembrane region" description="Helical" evidence="7">
    <location>
        <begin position="82"/>
        <end position="100"/>
    </location>
</feature>
<organism evidence="10">
    <name type="scientific">candidate division WOR-3 bacterium</name>
    <dbReference type="NCBI Taxonomy" id="2052148"/>
    <lineage>
        <taxon>Bacteria</taxon>
        <taxon>Bacteria division WOR-3</taxon>
    </lineage>
</organism>
<dbReference type="Gene3D" id="1.20.1510.10">
    <property type="entry name" value="Cation efflux protein transmembrane domain"/>
    <property type="match status" value="1"/>
</dbReference>
<evidence type="ECO:0000256" key="2">
    <source>
        <dbReference type="ARBA" id="ARBA00008114"/>
    </source>
</evidence>
<dbReference type="NCBIfam" id="TIGR01297">
    <property type="entry name" value="CDF"/>
    <property type="match status" value="1"/>
</dbReference>
<feature type="domain" description="Cation efflux protein cytoplasmic" evidence="9">
    <location>
        <begin position="218"/>
        <end position="294"/>
    </location>
</feature>
<feature type="transmembrane region" description="Helical" evidence="7">
    <location>
        <begin position="120"/>
        <end position="140"/>
    </location>
</feature>
<evidence type="ECO:0000313" key="10">
    <source>
        <dbReference type="EMBL" id="HFK23957.1"/>
    </source>
</evidence>
<dbReference type="AlphaFoldDB" id="A0A7C3N5W0"/>
<evidence type="ECO:0000256" key="3">
    <source>
        <dbReference type="ARBA" id="ARBA00022448"/>
    </source>
</evidence>
<feature type="transmembrane region" description="Helical" evidence="7">
    <location>
        <begin position="12"/>
        <end position="34"/>
    </location>
</feature>
<comment type="subcellular location">
    <subcellularLocation>
        <location evidence="1">Membrane</location>
        <topology evidence="1">Multi-pass membrane protein</topology>
    </subcellularLocation>
</comment>
<reference evidence="10" key="1">
    <citation type="journal article" date="2020" name="mSystems">
        <title>Genome- and Community-Level Interaction Insights into Carbon Utilization and Element Cycling Functions of Hydrothermarchaeota in Hydrothermal Sediment.</title>
        <authorList>
            <person name="Zhou Z."/>
            <person name="Liu Y."/>
            <person name="Xu W."/>
            <person name="Pan J."/>
            <person name="Luo Z.H."/>
            <person name="Li M."/>
        </authorList>
    </citation>
    <scope>NUCLEOTIDE SEQUENCE [LARGE SCALE GENOMIC DNA]</scope>
    <source>
        <strain evidence="10">SpSt-464</strain>
    </source>
</reference>
<dbReference type="InterPro" id="IPR027469">
    <property type="entry name" value="Cation_efflux_TMD_sf"/>
</dbReference>
<keyword evidence="5 7" id="KW-1133">Transmembrane helix</keyword>
<evidence type="ECO:0000256" key="4">
    <source>
        <dbReference type="ARBA" id="ARBA00022692"/>
    </source>
</evidence>
<dbReference type="InterPro" id="IPR027470">
    <property type="entry name" value="Cation_efflux_CTD"/>
</dbReference>
<dbReference type="FunFam" id="1.20.1510.10:FF:000006">
    <property type="entry name" value="Divalent cation efflux transporter"/>
    <property type="match status" value="1"/>
</dbReference>
<feature type="domain" description="Cation efflux protein transmembrane" evidence="8">
    <location>
        <begin position="15"/>
        <end position="212"/>
    </location>
</feature>
<evidence type="ECO:0000259" key="9">
    <source>
        <dbReference type="Pfam" id="PF16916"/>
    </source>
</evidence>
<keyword evidence="4 7" id="KW-0812">Transmembrane</keyword>
<dbReference type="SUPFAM" id="SSF161111">
    <property type="entry name" value="Cation efflux protein transmembrane domain-like"/>
    <property type="match status" value="1"/>
</dbReference>
<evidence type="ECO:0000256" key="7">
    <source>
        <dbReference type="SAM" id="Phobius"/>
    </source>
</evidence>
<dbReference type="InterPro" id="IPR002524">
    <property type="entry name" value="Cation_efflux"/>
</dbReference>
<evidence type="ECO:0000259" key="8">
    <source>
        <dbReference type="Pfam" id="PF01545"/>
    </source>
</evidence>
<comment type="similarity">
    <text evidence="2">Belongs to the cation diffusion facilitator (CDF) transporter (TC 2.A.4) family.</text>
</comment>
<keyword evidence="6 7" id="KW-0472">Membrane</keyword>
<dbReference type="EMBL" id="DSTT01000005">
    <property type="protein sequence ID" value="HFK23957.1"/>
    <property type="molecule type" value="Genomic_DNA"/>
</dbReference>
<name>A0A7C3N5W0_UNCW3</name>
<protein>
    <submittedName>
        <fullName evidence="10">Cation transporter</fullName>
    </submittedName>
</protein>
<dbReference type="Pfam" id="PF16916">
    <property type="entry name" value="ZT_dimer"/>
    <property type="match status" value="1"/>
</dbReference>
<feature type="transmembrane region" description="Helical" evidence="7">
    <location>
        <begin position="161"/>
        <end position="178"/>
    </location>
</feature>
<keyword evidence="3" id="KW-0813">Transport</keyword>
<proteinExistence type="inferred from homology"/>
<dbReference type="Gene3D" id="3.30.70.1350">
    <property type="entry name" value="Cation efflux protein, cytoplasmic domain"/>
    <property type="match status" value="1"/>
</dbReference>
<dbReference type="InterPro" id="IPR036837">
    <property type="entry name" value="Cation_efflux_CTD_sf"/>
</dbReference>
<dbReference type="GO" id="GO:0008324">
    <property type="term" value="F:monoatomic cation transmembrane transporter activity"/>
    <property type="evidence" value="ECO:0007669"/>
    <property type="project" value="InterPro"/>
</dbReference>
<evidence type="ECO:0000256" key="6">
    <source>
        <dbReference type="ARBA" id="ARBA00023136"/>
    </source>
</evidence>